<comment type="caution">
    <text evidence="6">Lacks conserved residue(s) required for the propagation of feature annotation.</text>
</comment>
<feature type="transmembrane region" description="Helical" evidence="6">
    <location>
        <begin position="228"/>
        <end position="250"/>
    </location>
</feature>
<feature type="transmembrane region" description="Helical" evidence="6">
    <location>
        <begin position="281"/>
        <end position="299"/>
    </location>
</feature>
<dbReference type="Pfam" id="PF16913">
    <property type="entry name" value="PUNUT"/>
    <property type="match status" value="1"/>
</dbReference>
<reference evidence="7" key="1">
    <citation type="journal article" date="2005" name="PLoS Biol.">
        <title>The genomes of Oryza sativa: a history of duplications.</title>
        <authorList>
            <person name="Yu J."/>
            <person name="Wang J."/>
            <person name="Lin W."/>
            <person name="Li S."/>
            <person name="Li H."/>
            <person name="Zhou J."/>
            <person name="Ni P."/>
            <person name="Dong W."/>
            <person name="Hu S."/>
            <person name="Zeng C."/>
            <person name="Zhang J."/>
            <person name="Zhang Y."/>
            <person name="Li R."/>
            <person name="Xu Z."/>
            <person name="Li S."/>
            <person name="Li X."/>
            <person name="Zheng H."/>
            <person name="Cong L."/>
            <person name="Lin L."/>
            <person name="Yin J."/>
            <person name="Geng J."/>
            <person name="Li G."/>
            <person name="Shi J."/>
            <person name="Liu J."/>
            <person name="Lv H."/>
            <person name="Li J."/>
            <person name="Wang J."/>
            <person name="Deng Y."/>
            <person name="Ran L."/>
            <person name="Shi X."/>
            <person name="Wang X."/>
            <person name="Wu Q."/>
            <person name="Li C."/>
            <person name="Ren X."/>
            <person name="Wang J."/>
            <person name="Wang X."/>
            <person name="Li D."/>
            <person name="Liu D."/>
            <person name="Zhang X."/>
            <person name="Ji Z."/>
            <person name="Zhao W."/>
            <person name="Sun Y."/>
            <person name="Zhang Z."/>
            <person name="Bao J."/>
            <person name="Han Y."/>
            <person name="Dong L."/>
            <person name="Ji J."/>
            <person name="Chen P."/>
            <person name="Wu S."/>
            <person name="Liu J."/>
            <person name="Xiao Y."/>
            <person name="Bu D."/>
            <person name="Tan J."/>
            <person name="Yang L."/>
            <person name="Ye C."/>
            <person name="Zhang J."/>
            <person name="Xu J."/>
            <person name="Zhou Y."/>
            <person name="Yu Y."/>
            <person name="Zhang B."/>
            <person name="Zhuang S."/>
            <person name="Wei H."/>
            <person name="Liu B."/>
            <person name="Lei M."/>
            <person name="Yu H."/>
            <person name="Li Y."/>
            <person name="Xu H."/>
            <person name="Wei S."/>
            <person name="He X."/>
            <person name="Fang L."/>
            <person name="Zhang Z."/>
            <person name="Zhang Y."/>
            <person name="Huang X."/>
            <person name="Su Z."/>
            <person name="Tong W."/>
            <person name="Li J."/>
            <person name="Tong Z."/>
            <person name="Li S."/>
            <person name="Ye J."/>
            <person name="Wang L."/>
            <person name="Fang L."/>
            <person name="Lei T."/>
            <person name="Chen C."/>
            <person name="Chen H."/>
            <person name="Xu Z."/>
            <person name="Li H."/>
            <person name="Huang H."/>
            <person name="Zhang F."/>
            <person name="Xu H."/>
            <person name="Li N."/>
            <person name="Zhao C."/>
            <person name="Li S."/>
            <person name="Dong L."/>
            <person name="Huang Y."/>
            <person name="Li L."/>
            <person name="Xi Y."/>
            <person name="Qi Q."/>
            <person name="Li W."/>
            <person name="Zhang B."/>
            <person name="Hu W."/>
            <person name="Zhang Y."/>
            <person name="Tian X."/>
            <person name="Jiao Y."/>
            <person name="Liang X."/>
            <person name="Jin J."/>
            <person name="Gao L."/>
            <person name="Zheng W."/>
            <person name="Hao B."/>
            <person name="Liu S."/>
            <person name="Wang W."/>
            <person name="Yuan L."/>
            <person name="Cao M."/>
            <person name="McDermott J."/>
            <person name="Samudrala R."/>
            <person name="Wang J."/>
            <person name="Wong G.K."/>
            <person name="Yang H."/>
        </authorList>
    </citation>
    <scope>NUCLEOTIDE SEQUENCE [LARGE SCALE GENOMIC DNA]</scope>
</reference>
<dbReference type="GO" id="GO:0015211">
    <property type="term" value="F:purine nucleoside transmembrane transporter activity"/>
    <property type="evidence" value="ECO:0007669"/>
    <property type="project" value="UniProtKB-UniRule"/>
</dbReference>
<feature type="transmembrane region" description="Helical" evidence="6">
    <location>
        <begin position="33"/>
        <end position="53"/>
    </location>
</feature>
<reference evidence="7" key="2">
    <citation type="submission" date="2008-12" db="EMBL/GenBank/DDBJ databases">
        <title>Improved gene annotation of the rice (Oryza sativa) genomes.</title>
        <authorList>
            <person name="Wang J."/>
            <person name="Li R."/>
            <person name="Fan W."/>
            <person name="Huang Q."/>
            <person name="Zhang J."/>
            <person name="Zhou Y."/>
            <person name="Hu Y."/>
            <person name="Zi S."/>
            <person name="Li J."/>
            <person name="Ni P."/>
            <person name="Zheng H."/>
            <person name="Zhang Y."/>
            <person name="Zhao M."/>
            <person name="Hao Q."/>
            <person name="McDermott J."/>
            <person name="Samudrala R."/>
            <person name="Kristiansen K."/>
            <person name="Wong G.K.-S."/>
        </authorList>
    </citation>
    <scope>NUCLEOTIDE SEQUENCE</scope>
</reference>
<protein>
    <recommendedName>
        <fullName evidence="6">Probable purine permease</fullName>
    </recommendedName>
</protein>
<dbReference type="Proteomes" id="UP000007752">
    <property type="component" value="Chromosome 9"/>
</dbReference>
<dbReference type="PANTHER" id="PTHR31376">
    <property type="entry name" value="OS09G0467300 PROTEIN-RELATED"/>
    <property type="match status" value="1"/>
</dbReference>
<evidence type="ECO:0000256" key="5">
    <source>
        <dbReference type="ARBA" id="ARBA00023136"/>
    </source>
</evidence>
<comment type="subcellular location">
    <subcellularLocation>
        <location evidence="6">Membrane</location>
        <topology evidence="6">Multi-pass membrane protein</topology>
    </subcellularLocation>
</comment>
<organism evidence="7">
    <name type="scientific">Oryza sativa subsp. japonica</name>
    <name type="common">Rice</name>
    <dbReference type="NCBI Taxonomy" id="39947"/>
    <lineage>
        <taxon>Eukaryota</taxon>
        <taxon>Viridiplantae</taxon>
        <taxon>Streptophyta</taxon>
        <taxon>Embryophyta</taxon>
        <taxon>Tracheophyta</taxon>
        <taxon>Spermatophyta</taxon>
        <taxon>Magnoliopsida</taxon>
        <taxon>Liliopsida</taxon>
        <taxon>Poales</taxon>
        <taxon>Poaceae</taxon>
        <taxon>BOP clade</taxon>
        <taxon>Oryzoideae</taxon>
        <taxon>Oryzeae</taxon>
        <taxon>Oryzinae</taxon>
        <taxon>Oryza</taxon>
        <taxon>Oryza sativa</taxon>
    </lineage>
</organism>
<dbReference type="GO" id="GO:0016020">
    <property type="term" value="C:membrane"/>
    <property type="evidence" value="ECO:0007669"/>
    <property type="project" value="UniProtKB-SubCell"/>
</dbReference>
<feature type="transmembrane region" description="Helical" evidence="6">
    <location>
        <begin position="115"/>
        <end position="133"/>
    </location>
</feature>
<proteinExistence type="inferred from homology"/>
<sequence length="309" mass="32651">MEETSSEAADRSLRQKAAAMVASSMETYRSKPMSFWLLLVLSAGAMLTGVPGVEPPVAAVLQQRRAEQVDPVVVRRRRLAAAGAPPAAVLPRRQGGAEAAVAEAVRLNRLRLSSLNAVVVITAGVVIIALDSGSDRYPGITGRQYALGLVWDVLGSALHGLIFALSELVFVRVLGRRSFHVVLEQQAMVSLCAFAFTTVGLAVSGGGFPAMRREAAAFRHGEASYAMVMVWSAVTFQLGVLGGTGVLFLASTVLAGVLNAVRVPVTSIAAVIWFHDPMSGFKILSLLITVWGFGSYMVGHSSTKKASTN</sequence>
<feature type="transmembrane region" description="Helical" evidence="6">
    <location>
        <begin position="257"/>
        <end position="275"/>
    </location>
</feature>
<keyword evidence="3 6" id="KW-0812">Transmembrane</keyword>
<feature type="transmembrane region" description="Helical" evidence="6">
    <location>
        <begin position="187"/>
        <end position="208"/>
    </location>
</feature>
<dbReference type="AlphaFoldDB" id="A3C1F0"/>
<evidence type="ECO:0000256" key="3">
    <source>
        <dbReference type="ARBA" id="ARBA00022692"/>
    </source>
</evidence>
<gene>
    <name evidence="7" type="ORF">OsJ_30307</name>
</gene>
<name>A3C1F0_ORYSJ</name>
<evidence type="ECO:0000256" key="1">
    <source>
        <dbReference type="ARBA" id="ARBA00006213"/>
    </source>
</evidence>
<dbReference type="PANTHER" id="PTHR31376:SF10">
    <property type="entry name" value="PURINE PERMEASE 5-RELATED"/>
    <property type="match status" value="1"/>
</dbReference>
<keyword evidence="4 6" id="KW-1133">Transmembrane helix</keyword>
<dbReference type="EMBL" id="CM000146">
    <property type="protein sequence ID" value="EAZ45639.1"/>
    <property type="molecule type" value="Genomic_DNA"/>
</dbReference>
<comment type="similarity">
    <text evidence="1 6">Belongs to the purine permeases (TC 2.A.7.14) family.</text>
</comment>
<accession>A3C1F0</accession>
<feature type="transmembrane region" description="Helical" evidence="6">
    <location>
        <begin position="153"/>
        <end position="175"/>
    </location>
</feature>
<keyword evidence="2 6" id="KW-0813">Transport</keyword>
<dbReference type="GO" id="GO:0005345">
    <property type="term" value="F:purine nucleobase transmembrane transporter activity"/>
    <property type="evidence" value="ECO:0007669"/>
    <property type="project" value="UniProtKB-UniRule"/>
</dbReference>
<evidence type="ECO:0000256" key="6">
    <source>
        <dbReference type="RuleBase" id="RU368015"/>
    </source>
</evidence>
<evidence type="ECO:0000256" key="2">
    <source>
        <dbReference type="ARBA" id="ARBA00022448"/>
    </source>
</evidence>
<evidence type="ECO:0000256" key="4">
    <source>
        <dbReference type="ARBA" id="ARBA00022989"/>
    </source>
</evidence>
<keyword evidence="5 6" id="KW-0472">Membrane</keyword>
<dbReference type="InterPro" id="IPR030182">
    <property type="entry name" value="PUP_plant"/>
</dbReference>
<evidence type="ECO:0000313" key="7">
    <source>
        <dbReference type="EMBL" id="EAZ45639.1"/>
    </source>
</evidence>